<evidence type="ECO:0000259" key="8">
    <source>
        <dbReference type="Pfam" id="PF01379"/>
    </source>
</evidence>
<dbReference type="InterPro" id="IPR036803">
    <property type="entry name" value="Porphobilinogen_deaminase_C_sf"/>
</dbReference>
<dbReference type="Pfam" id="PF01379">
    <property type="entry name" value="Porphobil_deam"/>
    <property type="match status" value="1"/>
</dbReference>
<dbReference type="CDD" id="cd06578">
    <property type="entry name" value="HemD"/>
    <property type="match status" value="1"/>
</dbReference>
<comment type="catalytic activity">
    <reaction evidence="6 7">
        <text>4 porphobilinogen + H2O = hydroxymethylbilane + 4 NH4(+)</text>
        <dbReference type="Rhea" id="RHEA:13185"/>
        <dbReference type="ChEBI" id="CHEBI:15377"/>
        <dbReference type="ChEBI" id="CHEBI:28938"/>
        <dbReference type="ChEBI" id="CHEBI:57845"/>
        <dbReference type="ChEBI" id="CHEBI:58126"/>
        <dbReference type="EC" id="2.5.1.61"/>
    </reaction>
</comment>
<feature type="modified residue" description="S-(dipyrrolylmethanemethyl)cysteine" evidence="7">
    <location>
        <position position="233"/>
    </location>
</feature>
<dbReference type="InterPro" id="IPR022417">
    <property type="entry name" value="Porphobilin_deaminase_N"/>
</dbReference>
<protein>
    <recommendedName>
        <fullName evidence="7">Porphobilinogen deaminase</fullName>
        <shortName evidence="7">PBG</shortName>
        <ecNumber evidence="7">2.5.1.61</ecNumber>
    </recommendedName>
    <alternativeName>
        <fullName evidence="7">Hydroxymethylbilane synthase</fullName>
        <shortName evidence="7">HMBS</shortName>
    </alternativeName>
    <alternativeName>
        <fullName evidence="7">Pre-uroporphyrinogen synthase</fullName>
    </alternativeName>
</protein>
<keyword evidence="5 7" id="KW-0627">Porphyrin biosynthesis</keyword>
<dbReference type="AlphaFoldDB" id="A0A1Q2CU61"/>
<dbReference type="GO" id="GO:0005737">
    <property type="term" value="C:cytoplasm"/>
    <property type="evidence" value="ECO:0007669"/>
    <property type="project" value="UniProtKB-UniRule"/>
</dbReference>
<evidence type="ECO:0000256" key="5">
    <source>
        <dbReference type="ARBA" id="ARBA00023244"/>
    </source>
</evidence>
<dbReference type="HAMAP" id="MF_00260">
    <property type="entry name" value="Porphobil_deam"/>
    <property type="match status" value="1"/>
</dbReference>
<comment type="cofactor">
    <cofactor evidence="7">
        <name>dipyrromethane</name>
        <dbReference type="ChEBI" id="CHEBI:60342"/>
    </cofactor>
    <text evidence="7">Binds 1 dipyrromethane group covalently.</text>
</comment>
<dbReference type="PANTHER" id="PTHR11557:SF0">
    <property type="entry name" value="PORPHOBILINOGEN DEAMINASE"/>
    <property type="match status" value="1"/>
</dbReference>
<dbReference type="GO" id="GO:0004852">
    <property type="term" value="F:uroporphyrinogen-III synthase activity"/>
    <property type="evidence" value="ECO:0007669"/>
    <property type="project" value="InterPro"/>
</dbReference>
<comment type="miscellaneous">
    <text evidence="7">The porphobilinogen subunits are added to the dipyrromethane group.</text>
</comment>
<comment type="function">
    <text evidence="1 7">Tetrapolymerization of the monopyrrole PBG into the hydroxymethylbilane pre-uroporphyrinogen in several discrete steps.</text>
</comment>
<dbReference type="SUPFAM" id="SSF54782">
    <property type="entry name" value="Porphobilinogen deaminase (hydroxymethylbilane synthase), C-terminal domain"/>
    <property type="match status" value="1"/>
</dbReference>
<accession>A0A1Q2CU61</accession>
<dbReference type="Pfam" id="PF03900">
    <property type="entry name" value="Porphobil_deamC"/>
    <property type="match status" value="1"/>
</dbReference>
<feature type="domain" description="Tetrapyrrole biosynthesis uroporphyrinogen III synthase" evidence="9">
    <location>
        <begin position="326"/>
        <end position="532"/>
    </location>
</feature>
<dbReference type="STRING" id="399497.BW733_01195"/>
<evidence type="ECO:0000259" key="10">
    <source>
        <dbReference type="Pfam" id="PF03900"/>
    </source>
</evidence>
<reference evidence="11 12" key="1">
    <citation type="journal article" date="2008" name="Int. J. Syst. Evol. Microbiol.">
        <title>Tessaracoccus flavescens sp. nov., isolated from marine sediment.</title>
        <authorList>
            <person name="Lee D.W."/>
            <person name="Lee S.D."/>
        </authorList>
    </citation>
    <scope>NUCLEOTIDE SEQUENCE [LARGE SCALE GENOMIC DNA]</scope>
    <source>
        <strain evidence="11 12">SST-39T</strain>
    </source>
</reference>
<dbReference type="GO" id="GO:0006782">
    <property type="term" value="P:protoporphyrinogen IX biosynthetic process"/>
    <property type="evidence" value="ECO:0007669"/>
    <property type="project" value="UniProtKB-UniRule"/>
</dbReference>
<dbReference type="InterPro" id="IPR036108">
    <property type="entry name" value="4pyrrol_syn_uPrphyn_synt_sf"/>
</dbReference>
<feature type="domain" description="Porphobilinogen deaminase N-terminal" evidence="8">
    <location>
        <begin position="3"/>
        <end position="203"/>
    </location>
</feature>
<evidence type="ECO:0000313" key="11">
    <source>
        <dbReference type="EMBL" id="AQP49649.1"/>
    </source>
</evidence>
<name>A0A1Q2CU61_9ACTN</name>
<keyword evidence="4 7" id="KW-0808">Transferase</keyword>
<dbReference type="KEGG" id="tfa:BW733_01195"/>
<dbReference type="Gene3D" id="3.40.190.10">
    <property type="entry name" value="Periplasmic binding protein-like II"/>
    <property type="match status" value="2"/>
</dbReference>
<dbReference type="PROSITE" id="PS00533">
    <property type="entry name" value="PORPHOBILINOGEN_DEAM"/>
    <property type="match status" value="1"/>
</dbReference>
<dbReference type="EC" id="2.5.1.61" evidence="7"/>
<dbReference type="PRINTS" id="PR00151">
    <property type="entry name" value="PORPHBDMNASE"/>
</dbReference>
<dbReference type="PANTHER" id="PTHR11557">
    <property type="entry name" value="PORPHOBILINOGEN DEAMINASE"/>
    <property type="match status" value="1"/>
</dbReference>
<evidence type="ECO:0000256" key="6">
    <source>
        <dbReference type="ARBA" id="ARBA00048169"/>
    </source>
</evidence>
<keyword evidence="12" id="KW-1185">Reference proteome</keyword>
<dbReference type="InterPro" id="IPR003754">
    <property type="entry name" value="4pyrrol_synth_uPrphyn_synth"/>
</dbReference>
<dbReference type="InterPro" id="IPR000860">
    <property type="entry name" value="HemC"/>
</dbReference>
<dbReference type="SUPFAM" id="SSF53850">
    <property type="entry name" value="Periplasmic binding protein-like II"/>
    <property type="match status" value="1"/>
</dbReference>
<dbReference type="InterPro" id="IPR022419">
    <property type="entry name" value="Porphobilin_deaminase_cofac_BS"/>
</dbReference>
<dbReference type="NCBIfam" id="TIGR00212">
    <property type="entry name" value="hemC"/>
    <property type="match status" value="1"/>
</dbReference>
<evidence type="ECO:0000256" key="3">
    <source>
        <dbReference type="ARBA" id="ARBA00011245"/>
    </source>
</evidence>
<dbReference type="Gene3D" id="3.30.160.40">
    <property type="entry name" value="Porphobilinogen deaminase, C-terminal domain"/>
    <property type="match status" value="1"/>
</dbReference>
<evidence type="ECO:0000256" key="4">
    <source>
        <dbReference type="ARBA" id="ARBA00022679"/>
    </source>
</evidence>
<evidence type="ECO:0000256" key="7">
    <source>
        <dbReference type="HAMAP-Rule" id="MF_00260"/>
    </source>
</evidence>
<evidence type="ECO:0000256" key="1">
    <source>
        <dbReference type="ARBA" id="ARBA00002869"/>
    </source>
</evidence>
<dbReference type="GO" id="GO:0004418">
    <property type="term" value="F:hydroxymethylbilane synthase activity"/>
    <property type="evidence" value="ECO:0007669"/>
    <property type="project" value="UniProtKB-UniRule"/>
</dbReference>
<dbReference type="Pfam" id="PF02602">
    <property type="entry name" value="HEM4"/>
    <property type="match status" value="1"/>
</dbReference>
<dbReference type="Gene3D" id="3.40.50.10090">
    <property type="match status" value="2"/>
</dbReference>
<comment type="subunit">
    <text evidence="3 7">Monomer.</text>
</comment>
<dbReference type="EMBL" id="CP019607">
    <property type="protein sequence ID" value="AQP49649.1"/>
    <property type="molecule type" value="Genomic_DNA"/>
</dbReference>
<evidence type="ECO:0000256" key="2">
    <source>
        <dbReference type="ARBA" id="ARBA00005638"/>
    </source>
</evidence>
<comment type="similarity">
    <text evidence="2 7">Belongs to the HMBS family.</text>
</comment>
<evidence type="ECO:0000313" key="12">
    <source>
        <dbReference type="Proteomes" id="UP000188235"/>
    </source>
</evidence>
<feature type="domain" description="Porphobilinogen deaminase C-terminal" evidence="10">
    <location>
        <begin position="218"/>
        <end position="262"/>
    </location>
</feature>
<dbReference type="SUPFAM" id="SSF69618">
    <property type="entry name" value="HemD-like"/>
    <property type="match status" value="1"/>
</dbReference>
<gene>
    <name evidence="7" type="primary">hemC</name>
    <name evidence="11" type="ORF">BW733_01195</name>
</gene>
<organism evidence="11 12">
    <name type="scientific">Tessaracoccus flavescens</name>
    <dbReference type="NCBI Taxonomy" id="399497"/>
    <lineage>
        <taxon>Bacteria</taxon>
        <taxon>Bacillati</taxon>
        <taxon>Actinomycetota</taxon>
        <taxon>Actinomycetes</taxon>
        <taxon>Propionibacteriales</taxon>
        <taxon>Propionibacteriaceae</taxon>
        <taxon>Tessaracoccus</taxon>
    </lineage>
</organism>
<sequence length="538" mass="54215">MRLRLGTRGSALAVAQSEQVADQLRALGHEVELVRVKTFGDVTQGSLARTGSLGVFAAELRTALLDGACDFAVHSLKDLPTEPVDGLSIAAVPVRADHRDALCARDGLTFAALPAGASVGTGSPRRVAQLRAQRPDLVYVDVRGNVGTRLARVTSGDLDAVVLAAAGLERLGFTSAATDLLDILPSPGQGALALECRGDNAEVIAALSALNDADTHAAVDAERRVLAALGGGCAAPIAALGSGSTLTAGVFALDGGRQLRTQTSLDAGAGERAALALLADGAAGIVDLGASRPSRLAELHDDSSLWGGPAVLAGTRVLLAREDGPLAEGIRAAGAEVVACPVTRRVPLRPAGWQTSADWVALTSPATLEVLDELGLSLPSGARIAAVGEATARAARQRGVEVDLVAGPRSSAAALLEVWPEAVGTVLVPGSALGSGELVDGLLARGNEVHRVDVYTVEALSSTPSEVAAEYRQGLFDAVVVTSGSIGAAVGELLGWHARVIAFGPPSAAALRALGVEPDAVAGTQDAAGLIAAIASLG</sequence>
<dbReference type="OrthoDB" id="9810298at2"/>
<evidence type="ECO:0000259" key="9">
    <source>
        <dbReference type="Pfam" id="PF02602"/>
    </source>
</evidence>
<dbReference type="FunFam" id="3.40.190.10:FF:000005">
    <property type="entry name" value="Porphobilinogen deaminase"/>
    <property type="match status" value="1"/>
</dbReference>
<dbReference type="InterPro" id="IPR022418">
    <property type="entry name" value="Porphobilinogen_deaminase_C"/>
</dbReference>
<proteinExistence type="inferred from homology"/>
<dbReference type="Proteomes" id="UP000188235">
    <property type="component" value="Chromosome"/>
</dbReference>